<evidence type="ECO:0000256" key="1">
    <source>
        <dbReference type="SAM" id="Phobius"/>
    </source>
</evidence>
<dbReference type="Proteomes" id="UP001500227">
    <property type="component" value="Unassembled WGS sequence"/>
</dbReference>
<dbReference type="RefSeq" id="WP_345369848.1">
    <property type="nucleotide sequence ID" value="NZ_BAABKD010000007.1"/>
</dbReference>
<feature type="transmembrane region" description="Helical" evidence="1">
    <location>
        <begin position="68"/>
        <end position="86"/>
    </location>
</feature>
<protein>
    <recommendedName>
        <fullName evidence="4">EF-hand domain-containing protein</fullName>
    </recommendedName>
</protein>
<keyword evidence="1" id="KW-0472">Membrane</keyword>
<name>A0ABP9M2M2_9BURK</name>
<keyword evidence="1" id="KW-1133">Transmembrane helix</keyword>
<comment type="caution">
    <text evidence="2">The sequence shown here is derived from an EMBL/GenBank/DDBJ whole genome shotgun (WGS) entry which is preliminary data.</text>
</comment>
<evidence type="ECO:0000313" key="2">
    <source>
        <dbReference type="EMBL" id="GAA5087642.1"/>
    </source>
</evidence>
<reference evidence="3" key="1">
    <citation type="journal article" date="2019" name="Int. J. Syst. Evol. Microbiol.">
        <title>The Global Catalogue of Microorganisms (GCM) 10K type strain sequencing project: providing services to taxonomists for standard genome sequencing and annotation.</title>
        <authorList>
            <consortium name="The Broad Institute Genomics Platform"/>
            <consortium name="The Broad Institute Genome Sequencing Center for Infectious Disease"/>
            <person name="Wu L."/>
            <person name="Ma J."/>
        </authorList>
    </citation>
    <scope>NUCLEOTIDE SEQUENCE [LARGE SCALE GENOMIC DNA]</scope>
    <source>
        <strain evidence="3">JCM 18423</strain>
    </source>
</reference>
<keyword evidence="1" id="KW-0812">Transmembrane</keyword>
<evidence type="ECO:0000313" key="3">
    <source>
        <dbReference type="Proteomes" id="UP001500227"/>
    </source>
</evidence>
<dbReference type="EMBL" id="BAABKD010000007">
    <property type="protein sequence ID" value="GAA5087642.1"/>
    <property type="molecule type" value="Genomic_DNA"/>
</dbReference>
<gene>
    <name evidence="2" type="ORF">GCM10023337_08360</name>
</gene>
<organism evidence="2 3">
    <name type="scientific">Paenalcaligenes hermetiae</name>
    <dbReference type="NCBI Taxonomy" id="1157987"/>
    <lineage>
        <taxon>Bacteria</taxon>
        <taxon>Pseudomonadati</taxon>
        <taxon>Pseudomonadota</taxon>
        <taxon>Betaproteobacteria</taxon>
        <taxon>Burkholderiales</taxon>
        <taxon>Alcaligenaceae</taxon>
        <taxon>Paenalcaligenes</taxon>
    </lineage>
</organism>
<accession>A0ABP9M2M2</accession>
<sequence length="123" mass="14322">MHIQSFQWVIDQNADGRISYWETWETVRWAFHLPGNLFIELLGQFPTLANLLHISASSSTGYASLNSLLSKALSLFVWLTLMVWLLNRSSRPKRQKHYLDENSGTQPLLLPMPKDYPVLRNRH</sequence>
<keyword evidence="3" id="KW-1185">Reference proteome</keyword>
<evidence type="ECO:0008006" key="4">
    <source>
        <dbReference type="Google" id="ProtNLM"/>
    </source>
</evidence>
<proteinExistence type="predicted"/>